<dbReference type="Pfam" id="PF01551">
    <property type="entry name" value="Peptidase_M23"/>
    <property type="match status" value="1"/>
</dbReference>
<dbReference type="Gene3D" id="3.10.350.10">
    <property type="entry name" value="LysM domain"/>
    <property type="match status" value="1"/>
</dbReference>
<proteinExistence type="predicted"/>
<dbReference type="PANTHER" id="PTHR21666:SF270">
    <property type="entry name" value="MUREIN HYDROLASE ACTIVATOR ENVC"/>
    <property type="match status" value="1"/>
</dbReference>
<dbReference type="CDD" id="cd12797">
    <property type="entry name" value="M23_peptidase"/>
    <property type="match status" value="1"/>
</dbReference>
<feature type="compositionally biased region" description="Polar residues" evidence="1">
    <location>
        <begin position="109"/>
        <end position="122"/>
    </location>
</feature>
<dbReference type="Pfam" id="PF01476">
    <property type="entry name" value="LysM"/>
    <property type="match status" value="1"/>
</dbReference>
<feature type="domain" description="LysM" evidence="2">
    <location>
        <begin position="231"/>
        <end position="275"/>
    </location>
</feature>
<dbReference type="InterPro" id="IPR050570">
    <property type="entry name" value="Cell_wall_metabolism_enzyme"/>
</dbReference>
<dbReference type="Proteomes" id="UP000017127">
    <property type="component" value="Unassembled WGS sequence"/>
</dbReference>
<evidence type="ECO:0000313" key="4">
    <source>
        <dbReference type="Proteomes" id="UP000017127"/>
    </source>
</evidence>
<dbReference type="SUPFAM" id="SSF51261">
    <property type="entry name" value="Duplicated hybrid motif"/>
    <property type="match status" value="1"/>
</dbReference>
<feature type="region of interest" description="Disordered" evidence="1">
    <location>
        <begin position="70"/>
        <end position="97"/>
    </location>
</feature>
<keyword evidence="4" id="KW-1185">Reference proteome</keyword>
<dbReference type="EMBL" id="AUZM01000034">
    <property type="protein sequence ID" value="ERT06602.1"/>
    <property type="molecule type" value="Genomic_DNA"/>
</dbReference>
<reference evidence="3 4" key="1">
    <citation type="journal article" date="2013" name="Front. Microbiol.">
        <title>Comparative genomic analyses of the cyanobacterium, Lyngbya aestuarii BL J, a powerful hydrogen producer.</title>
        <authorList>
            <person name="Kothari A."/>
            <person name="Vaughn M."/>
            <person name="Garcia-Pichel F."/>
        </authorList>
    </citation>
    <scope>NUCLEOTIDE SEQUENCE [LARGE SCALE GENOMIC DNA]</scope>
    <source>
        <strain evidence="3 4">BL J</strain>
    </source>
</reference>
<feature type="region of interest" description="Disordered" evidence="1">
    <location>
        <begin position="313"/>
        <end position="337"/>
    </location>
</feature>
<dbReference type="RefSeq" id="WP_023067217.1">
    <property type="nucleotide sequence ID" value="NZ_AUZM01000034.1"/>
</dbReference>
<evidence type="ECO:0000256" key="1">
    <source>
        <dbReference type="SAM" id="MobiDB-lite"/>
    </source>
</evidence>
<dbReference type="InterPro" id="IPR036779">
    <property type="entry name" value="LysM_dom_sf"/>
</dbReference>
<sequence>MKGTVPHSDQPATKAKKQEAKVVFAQQAIFLGSSKAYTSAAFLGLAIASGILWPEGSRANTVSSVATLTPEMQPTSDGVSNSQEGAAQAATPVNNSEWQPSLLRNLSELNDNSNRANSSDQGVESVKSPKSGLTELSESESQAPLVGSESRPNSATSPSTVERNSSTSASQDALFNNSGDSSESLATPRRRSAQSNSSLLEAAGTNQPYATPEVPGAIVIESELTDNSVSVVYRVNAGETLAQIARRHHVSVDEILRTNNLTDPNFIQANQNLRIPQRASHRSLFQNPSSNQPYKFGNSQNLATEFPSREQSLSSFTNESRFGDSVTSSELSSQLKSKTLKPIGNQLSRVKPYTLSPNSEAESQFSLDQLATIKASGAITEPTAISAQIPFARDQVQTQLVSSTVDLRSKSSGVKSDSSSQLHTSRLRADVDRLRQEYKIQQAQQLADASQQTSEESSTPEDVTPTNPQQPLLLRRINPEFNPDAYRRQKEAAGGNTQPPEQSAPSPELTAPSSAASLRPQQELEAERDDRSVVATAPIGPNAYDPLQNPALGRIVSPDLPPLAGPDTYLPGGTMRFNGYIWPSRGILSSGYGWRWGRMHRGIDIAAPIGTPIFAAAPGVITYAGWNSGGYGNLVEIEHPDGSLTLYAHNSRVLVNKGQKVAQGQQISEMGSTGRSTGPHLHFEIHPSGQGAVNPMALLPSERDNLSQR</sequence>
<feature type="compositionally biased region" description="Low complexity" evidence="1">
    <location>
        <begin position="410"/>
        <end position="420"/>
    </location>
</feature>
<feature type="compositionally biased region" description="Polar residues" evidence="1">
    <location>
        <begin position="193"/>
        <end position="209"/>
    </location>
</feature>
<dbReference type="SMART" id="SM00257">
    <property type="entry name" value="LysM"/>
    <property type="match status" value="1"/>
</dbReference>
<dbReference type="GO" id="GO:0004222">
    <property type="term" value="F:metalloendopeptidase activity"/>
    <property type="evidence" value="ECO:0007669"/>
    <property type="project" value="TreeGrafter"/>
</dbReference>
<gene>
    <name evidence="3" type="ORF">M595_3480</name>
</gene>
<organism evidence="3 4">
    <name type="scientific">Lyngbya aestuarii BL J</name>
    <dbReference type="NCBI Taxonomy" id="1348334"/>
    <lineage>
        <taxon>Bacteria</taxon>
        <taxon>Bacillati</taxon>
        <taxon>Cyanobacteriota</taxon>
        <taxon>Cyanophyceae</taxon>
        <taxon>Oscillatoriophycideae</taxon>
        <taxon>Oscillatoriales</taxon>
        <taxon>Microcoleaceae</taxon>
        <taxon>Lyngbya</taxon>
    </lineage>
</organism>
<dbReference type="InterPro" id="IPR018392">
    <property type="entry name" value="LysM"/>
</dbReference>
<feature type="region of interest" description="Disordered" evidence="1">
    <location>
        <begin position="109"/>
        <end position="211"/>
    </location>
</feature>
<name>U7QH54_9CYAN</name>
<feature type="region of interest" description="Disordered" evidence="1">
    <location>
        <begin position="490"/>
        <end position="546"/>
    </location>
</feature>
<feature type="region of interest" description="Disordered" evidence="1">
    <location>
        <begin position="690"/>
        <end position="709"/>
    </location>
</feature>
<accession>U7QH54</accession>
<feature type="compositionally biased region" description="Polar residues" evidence="1">
    <location>
        <begin position="150"/>
        <end position="185"/>
    </location>
</feature>
<dbReference type="InterPro" id="IPR016047">
    <property type="entry name" value="M23ase_b-sheet_dom"/>
</dbReference>
<dbReference type="PANTHER" id="PTHR21666">
    <property type="entry name" value="PEPTIDASE-RELATED"/>
    <property type="match status" value="1"/>
</dbReference>
<feature type="region of interest" description="Disordered" evidence="1">
    <location>
        <begin position="407"/>
        <end position="427"/>
    </location>
</feature>
<dbReference type="CDD" id="cd00118">
    <property type="entry name" value="LysM"/>
    <property type="match status" value="1"/>
</dbReference>
<dbReference type="InterPro" id="IPR011055">
    <property type="entry name" value="Dup_hybrid_motif"/>
</dbReference>
<dbReference type="Gene3D" id="2.70.70.10">
    <property type="entry name" value="Glucose Permease (Domain IIA)"/>
    <property type="match status" value="1"/>
</dbReference>
<feature type="compositionally biased region" description="Low complexity" evidence="1">
    <location>
        <begin position="441"/>
        <end position="457"/>
    </location>
</feature>
<feature type="compositionally biased region" description="Polar residues" evidence="1">
    <location>
        <begin position="495"/>
        <end position="520"/>
    </location>
</feature>
<dbReference type="OrthoDB" id="507840at2"/>
<dbReference type="SUPFAM" id="SSF54106">
    <property type="entry name" value="LysM domain"/>
    <property type="match status" value="1"/>
</dbReference>
<evidence type="ECO:0000313" key="3">
    <source>
        <dbReference type="EMBL" id="ERT06602.1"/>
    </source>
</evidence>
<dbReference type="PATRIC" id="fig|1348334.3.peg.3368"/>
<comment type="caution">
    <text evidence="3">The sequence shown here is derived from an EMBL/GenBank/DDBJ whole genome shotgun (WGS) entry which is preliminary data.</text>
</comment>
<dbReference type="PROSITE" id="PS51782">
    <property type="entry name" value="LYSM"/>
    <property type="match status" value="1"/>
</dbReference>
<evidence type="ECO:0000259" key="2">
    <source>
        <dbReference type="PROSITE" id="PS51782"/>
    </source>
</evidence>
<feature type="region of interest" description="Disordered" evidence="1">
    <location>
        <begin position="441"/>
        <end position="476"/>
    </location>
</feature>
<feature type="compositionally biased region" description="Polar residues" evidence="1">
    <location>
        <begin position="460"/>
        <end position="470"/>
    </location>
</feature>
<protein>
    <submittedName>
        <fullName evidence="3">LysM domain protein</fullName>
    </submittedName>
</protein>
<dbReference type="AlphaFoldDB" id="U7QH54"/>